<evidence type="ECO:0000256" key="1">
    <source>
        <dbReference type="ARBA" id="ARBA00010088"/>
    </source>
</evidence>
<dbReference type="GO" id="GO:0016787">
    <property type="term" value="F:hydrolase activity"/>
    <property type="evidence" value="ECO:0007669"/>
    <property type="project" value="UniProtKB-KW"/>
</dbReference>
<dbReference type="EMBL" id="LAXD01000001">
    <property type="protein sequence ID" value="KWW98821.1"/>
    <property type="molecule type" value="Genomic_DNA"/>
</dbReference>
<evidence type="ECO:0000256" key="4">
    <source>
        <dbReference type="SAM" id="SignalP"/>
    </source>
</evidence>
<dbReference type="PANTHER" id="PTHR43248:SF29">
    <property type="entry name" value="TRIPEPTIDYL AMINOPEPTIDASE"/>
    <property type="match status" value="1"/>
</dbReference>
<comment type="caution">
    <text evidence="6">The sequence shown here is derived from an EMBL/GenBank/DDBJ whole genome shotgun (WGS) entry which is preliminary data.</text>
</comment>
<dbReference type="Pfam" id="PF08386">
    <property type="entry name" value="Abhydrolase_4"/>
    <property type="match status" value="1"/>
</dbReference>
<evidence type="ECO:0000256" key="3">
    <source>
        <dbReference type="ARBA" id="ARBA00022801"/>
    </source>
</evidence>
<feature type="chain" id="PRO_5007452576" evidence="4">
    <location>
        <begin position="28"/>
        <end position="571"/>
    </location>
</feature>
<name>A0A132MN36_9ACTN</name>
<reference evidence="7" key="1">
    <citation type="submission" date="2015-04" db="EMBL/GenBank/DDBJ databases">
        <title>Physiological reanalysis, assessment of diazotrophy, and genome sequences of multiple isolates of Streptomyces thermoautotrophicus.</title>
        <authorList>
            <person name="MacKellar D.C."/>
            <person name="Lieber L."/>
            <person name="Norman J."/>
            <person name="Bolger A."/>
            <person name="Tobin C."/>
            <person name="Murray J.W."/>
            <person name="Chang R."/>
            <person name="Ford T."/>
            <person name="Nguyen P.Q."/>
            <person name="Woodward J."/>
            <person name="Permingeat H."/>
            <person name="Joshi N.S."/>
            <person name="Silver P.A."/>
            <person name="Usadel B."/>
            <person name="Rutherford A.W."/>
            <person name="Friesen M."/>
            <person name="Prell J."/>
        </authorList>
    </citation>
    <scope>NUCLEOTIDE SEQUENCE [LARGE SCALE GENOMIC DNA]</scope>
    <source>
        <strain evidence="7">H1</strain>
    </source>
</reference>
<evidence type="ECO:0000256" key="2">
    <source>
        <dbReference type="ARBA" id="ARBA00022729"/>
    </source>
</evidence>
<accession>A0A132MN36</accession>
<keyword evidence="2 4" id="KW-0732">Signal</keyword>
<keyword evidence="3" id="KW-0378">Hydrolase</keyword>
<keyword evidence="7" id="KW-1185">Reference proteome</keyword>
<dbReference type="InterPro" id="IPR029058">
    <property type="entry name" value="AB_hydrolase_fold"/>
</dbReference>
<dbReference type="STRING" id="1469144.LI90_450"/>
<comment type="similarity">
    <text evidence="1">Belongs to the peptidase S33 family.</text>
</comment>
<evidence type="ECO:0000313" key="7">
    <source>
        <dbReference type="Proteomes" id="UP000070188"/>
    </source>
</evidence>
<protein>
    <submittedName>
        <fullName evidence="6">TAP domain containing protein</fullName>
    </submittedName>
</protein>
<evidence type="ECO:0000313" key="6">
    <source>
        <dbReference type="EMBL" id="KWW98821.1"/>
    </source>
</evidence>
<dbReference type="SUPFAM" id="SSF53474">
    <property type="entry name" value="alpha/beta-Hydrolases"/>
    <property type="match status" value="1"/>
</dbReference>
<evidence type="ECO:0000259" key="5">
    <source>
        <dbReference type="Pfam" id="PF08386"/>
    </source>
</evidence>
<dbReference type="InterPro" id="IPR013595">
    <property type="entry name" value="Pept_S33_TAP-like_C"/>
</dbReference>
<organism evidence="6 7">
    <name type="scientific">Carbonactinospora thermoautotrophica</name>
    <dbReference type="NCBI Taxonomy" id="1469144"/>
    <lineage>
        <taxon>Bacteria</taxon>
        <taxon>Bacillati</taxon>
        <taxon>Actinomycetota</taxon>
        <taxon>Actinomycetes</taxon>
        <taxon>Kitasatosporales</taxon>
        <taxon>Carbonactinosporaceae</taxon>
        <taxon>Carbonactinospora</taxon>
    </lineage>
</organism>
<dbReference type="InterPro" id="IPR051601">
    <property type="entry name" value="Serine_prot/Carboxylest_S33"/>
</dbReference>
<dbReference type="AlphaFoldDB" id="A0A132MN36"/>
<dbReference type="Proteomes" id="UP000070188">
    <property type="component" value="Unassembled WGS sequence"/>
</dbReference>
<proteinExistence type="inferred from homology"/>
<gene>
    <name evidence="6" type="ORF">LI90_450</name>
</gene>
<feature type="domain" description="Peptidase S33 tripeptidyl aminopeptidase-like C-terminal" evidence="5">
    <location>
        <begin position="394"/>
        <end position="493"/>
    </location>
</feature>
<dbReference type="Gene3D" id="3.40.50.1820">
    <property type="entry name" value="alpha/beta hydrolase"/>
    <property type="match status" value="2"/>
</dbReference>
<dbReference type="PANTHER" id="PTHR43248">
    <property type="entry name" value="2-SUCCINYL-6-HYDROXY-2,4-CYCLOHEXADIENE-1-CARBOXYLATE SYNTHASE"/>
    <property type="match status" value="1"/>
</dbReference>
<feature type="signal peptide" evidence="4">
    <location>
        <begin position="1"/>
        <end position="27"/>
    </location>
</feature>
<dbReference type="RefSeq" id="WP_232778637.1">
    <property type="nucleotide sequence ID" value="NZ_JYIJ01000019.1"/>
</dbReference>
<sequence length="571" mass="63730">MRRRVFAVGTILTAAALVASAVPAAQAVPADPLRKYTTQRLEWKPCAGSRLRCATLLAPRDWHRPGVGPDVKIAISRLKAAKPEQRRGVLLINPGGPGASGLTLPLAIGSVVPAIAQAYDLIGFDPRGVGRSTRIRCQTAAEYERFTNIDMRDRSSENIQRVLRESRQIADNCHRRSGELLRYVNTDQTVRDMDLIRSLLGARKINYLGYSGGTRLGAYYATVFPDRVDRFVLDSNNEFTASWEESLNWQPLGFERRFNEDFLAWIAKHDKTYHYGRTARQARARWEARRAALQQSPLKVSDTFTLTAAGLDNGTVLAMYSANGFPQLATALAALEHFDSATTEEKQAIQTAFGPFFDADLYAVYYSVTCNDTRWTRDSAYWLALSERFGRQYPLIGYSWLAQPCAYWPFRADRPLKVDGRGVPPVLMINSVHDPATPIEGAVRAHRRFANSRLLTVENEGDHGIYASGNKCVQDVVNRFLLAGRIPARDTTCPGVPLPEPRSDSRARAVGGRPQNILVHNWELTRQYADSFPADAETGLAGLLQRLDLPDWFLPDWLPLLTGLVVRRSAD</sequence>
<dbReference type="PATRIC" id="fig|1469144.10.peg.544"/>